<keyword evidence="14" id="KW-1185">Reference proteome</keyword>
<organism evidence="13 14">
    <name type="scientific">Cardiosporidium cionae</name>
    <dbReference type="NCBI Taxonomy" id="476202"/>
    <lineage>
        <taxon>Eukaryota</taxon>
        <taxon>Sar</taxon>
        <taxon>Alveolata</taxon>
        <taxon>Apicomplexa</taxon>
        <taxon>Aconoidasida</taxon>
        <taxon>Nephromycida</taxon>
        <taxon>Cardiosporidium</taxon>
    </lineage>
</organism>
<evidence type="ECO:0000256" key="7">
    <source>
        <dbReference type="ARBA" id="ARBA00022989"/>
    </source>
</evidence>
<evidence type="ECO:0000256" key="4">
    <source>
        <dbReference type="ARBA" id="ARBA00022692"/>
    </source>
</evidence>
<dbReference type="PROSITE" id="PS50920">
    <property type="entry name" value="SOLCAR"/>
    <property type="match status" value="3"/>
</dbReference>
<proteinExistence type="inferred from homology"/>
<comment type="caution">
    <text evidence="13">The sequence shown here is derived from an EMBL/GenBank/DDBJ whole genome shotgun (WGS) entry which is preliminary data.</text>
</comment>
<keyword evidence="9 10" id="KW-0472">Membrane</keyword>
<keyword evidence="5" id="KW-0677">Repeat</keyword>
<comment type="subcellular location">
    <subcellularLocation>
        <location evidence="1">Mitochondrion inner membrane</location>
        <topology evidence="1">Multi-pass membrane protein</topology>
    </subcellularLocation>
</comment>
<feature type="transmembrane region" description="Helical" evidence="12">
    <location>
        <begin position="65"/>
        <end position="84"/>
    </location>
</feature>
<keyword evidence="6" id="KW-0999">Mitochondrion inner membrane</keyword>
<keyword evidence="4 10" id="KW-0812">Transmembrane</keyword>
<feature type="transmembrane region" description="Helical" evidence="12">
    <location>
        <begin position="236"/>
        <end position="257"/>
    </location>
</feature>
<evidence type="ECO:0000256" key="5">
    <source>
        <dbReference type="ARBA" id="ARBA00022737"/>
    </source>
</evidence>
<evidence type="ECO:0000256" key="6">
    <source>
        <dbReference type="ARBA" id="ARBA00022792"/>
    </source>
</evidence>
<keyword evidence="7 12" id="KW-1133">Transmembrane helix</keyword>
<evidence type="ECO:0000256" key="9">
    <source>
        <dbReference type="ARBA" id="ARBA00023136"/>
    </source>
</evidence>
<keyword evidence="8" id="KW-0496">Mitochondrion</keyword>
<protein>
    <submittedName>
        <fullName evidence="13">Carrier superfamily protein</fullName>
    </submittedName>
</protein>
<evidence type="ECO:0000256" key="12">
    <source>
        <dbReference type="SAM" id="Phobius"/>
    </source>
</evidence>
<dbReference type="Pfam" id="PF00153">
    <property type="entry name" value="Mito_carr"/>
    <property type="match status" value="3"/>
</dbReference>
<reference evidence="13 14" key="1">
    <citation type="journal article" date="2020" name="bioRxiv">
        <title>Metabolic contributions of an alphaproteobacterial endosymbiont in the apicomplexan Cardiosporidium cionae.</title>
        <authorList>
            <person name="Hunter E.S."/>
            <person name="Paight C.J."/>
            <person name="Lane C.E."/>
        </authorList>
    </citation>
    <scope>NUCLEOTIDE SEQUENCE [LARGE SCALE GENOMIC DNA]</scope>
    <source>
        <strain evidence="13">ESH_2018</strain>
    </source>
</reference>
<dbReference type="PANTHER" id="PTHR45760:SF2">
    <property type="entry name" value="FI19922P1-RELATED"/>
    <property type="match status" value="1"/>
</dbReference>
<gene>
    <name evidence="13" type="ORF">IE077_002666</name>
</gene>
<dbReference type="PANTHER" id="PTHR45760">
    <property type="entry name" value="FI19922P1-RELATED"/>
    <property type="match status" value="1"/>
</dbReference>
<evidence type="ECO:0000313" key="14">
    <source>
        <dbReference type="Proteomes" id="UP000823046"/>
    </source>
</evidence>
<dbReference type="InterPro" id="IPR045315">
    <property type="entry name" value="Mtm1-like"/>
</dbReference>
<evidence type="ECO:0000256" key="10">
    <source>
        <dbReference type="PROSITE-ProRule" id="PRU00282"/>
    </source>
</evidence>
<comment type="similarity">
    <text evidence="2 11">Belongs to the mitochondrial carrier (TC 2.A.29) family.</text>
</comment>
<dbReference type="InterPro" id="IPR018108">
    <property type="entry name" value="MCP_transmembrane"/>
</dbReference>
<feature type="repeat" description="Solcar" evidence="10">
    <location>
        <begin position="234"/>
        <end position="328"/>
    </location>
</feature>
<evidence type="ECO:0000256" key="11">
    <source>
        <dbReference type="RuleBase" id="RU000488"/>
    </source>
</evidence>
<sequence length="333" mass="37755">MDPLHLFLSSSVSGVFVAFLCTPFDVVKNFWQFNASLSTRRTTISCWNVVSQIYSSNGLKGFWTGIWPAVGVVIPSNIIFFYLFESMKKQDRPFWAGVKARTIAVTAIAPLEYTRTKLQADIGIFYTDTSSGYKKLHMFLSSYIYFNDKIFMARNYYSLHAFDTVLPPTGNVNVRTLLRTVVQEEGFLSLWRGVFPTLVRDVPFSAIYWELTAWGNAFIERHDRSYQKRSNAAKNFLYPFLVGGMAAGIASIITHPFDVVKTNMQATNRITRKRGFVFVKREATLQIVHRIYRSEGLRGFTVGAAPRVAKLIPSCAILLGTFEFSRSFAGILN</sequence>
<dbReference type="EMBL" id="JADAQX010000271">
    <property type="protein sequence ID" value="KAF8820920.1"/>
    <property type="molecule type" value="Genomic_DNA"/>
</dbReference>
<accession>A0ABQ7JAD7</accession>
<evidence type="ECO:0000256" key="2">
    <source>
        <dbReference type="ARBA" id="ARBA00006375"/>
    </source>
</evidence>
<keyword evidence="3 11" id="KW-0813">Transport</keyword>
<evidence type="ECO:0000256" key="1">
    <source>
        <dbReference type="ARBA" id="ARBA00004448"/>
    </source>
</evidence>
<name>A0ABQ7JAD7_9APIC</name>
<evidence type="ECO:0000256" key="3">
    <source>
        <dbReference type="ARBA" id="ARBA00022448"/>
    </source>
</evidence>
<dbReference type="InterPro" id="IPR023395">
    <property type="entry name" value="MCP_dom_sf"/>
</dbReference>
<evidence type="ECO:0000256" key="8">
    <source>
        <dbReference type="ARBA" id="ARBA00023128"/>
    </source>
</evidence>
<evidence type="ECO:0000313" key="13">
    <source>
        <dbReference type="EMBL" id="KAF8820920.1"/>
    </source>
</evidence>
<dbReference type="SUPFAM" id="SSF103506">
    <property type="entry name" value="Mitochondrial carrier"/>
    <property type="match status" value="1"/>
</dbReference>
<feature type="repeat" description="Solcar" evidence="10">
    <location>
        <begin position="1"/>
        <end position="90"/>
    </location>
</feature>
<dbReference type="Proteomes" id="UP000823046">
    <property type="component" value="Unassembled WGS sequence"/>
</dbReference>
<dbReference type="Gene3D" id="1.50.40.10">
    <property type="entry name" value="Mitochondrial carrier domain"/>
    <property type="match status" value="1"/>
</dbReference>
<feature type="repeat" description="Solcar" evidence="10">
    <location>
        <begin position="91"/>
        <end position="218"/>
    </location>
</feature>